<accession>A0ABM8PYT3</accession>
<dbReference type="EMBL" id="CABFWE030000016">
    <property type="protein sequence ID" value="CAD7055298.1"/>
    <property type="molecule type" value="Genomic_DNA"/>
</dbReference>
<evidence type="ECO:0000313" key="1">
    <source>
        <dbReference type="EMBL" id="CAD7055298.1"/>
    </source>
</evidence>
<dbReference type="Proteomes" id="UP000601041">
    <property type="component" value="Unassembled WGS sequence"/>
</dbReference>
<sequence length="103" mass="11368">MAEDLKLSASLQRLLTPMLPHADLPEGATVEIEAAGMRSMINALQIMQKMALNMELELACHRDTEAGREMRTTMEGEATDQLDDLIAETSGKIIRPNFGRKPS</sequence>
<protein>
    <submittedName>
        <fullName evidence="1">Uncharacterized protein</fullName>
    </submittedName>
</protein>
<keyword evidence="2" id="KW-1185">Reference proteome</keyword>
<proteinExistence type="predicted"/>
<reference evidence="1 2" key="1">
    <citation type="submission" date="2020-11" db="EMBL/GenBank/DDBJ databases">
        <authorList>
            <person name="Lassalle F."/>
        </authorList>
    </citation>
    <scope>NUCLEOTIDE SEQUENCE [LARGE SCALE GENOMIC DNA]</scope>
    <source>
        <strain evidence="1 2">AB21</strain>
    </source>
</reference>
<dbReference type="RefSeq" id="WP_142589839.1">
    <property type="nucleotide sequence ID" value="NZ_CABFWE030000016.1"/>
</dbReference>
<comment type="caution">
    <text evidence="1">The sequence shown here is derived from an EMBL/GenBank/DDBJ whole genome shotgun (WGS) entry which is preliminary data.</text>
</comment>
<organism evidence="1 2">
    <name type="scientific">Pseudorhizobium halotolerans</name>
    <dbReference type="NCBI Taxonomy" id="1233081"/>
    <lineage>
        <taxon>Bacteria</taxon>
        <taxon>Pseudomonadati</taxon>
        <taxon>Pseudomonadota</taxon>
        <taxon>Alphaproteobacteria</taxon>
        <taxon>Hyphomicrobiales</taxon>
        <taxon>Rhizobiaceae</taxon>
        <taxon>Rhizobium/Agrobacterium group</taxon>
        <taxon>Pseudorhizobium</taxon>
    </lineage>
</organism>
<gene>
    <name evidence="1" type="ORF">RHAB21_00691</name>
</gene>
<name>A0ABM8PYT3_9HYPH</name>
<evidence type="ECO:0000313" key="2">
    <source>
        <dbReference type="Proteomes" id="UP000601041"/>
    </source>
</evidence>